<dbReference type="Gene3D" id="1.25.40.10">
    <property type="entry name" value="Tetratricopeptide repeat domain"/>
    <property type="match status" value="3"/>
</dbReference>
<sequence length="910" mass="101918">MAVEGCLSRPHSAAHLIAAYARLGDATTAESVLLAAASLPNISTWNALIVAHSRSDSPRQVLRLYRLLVSASHPRPDSSTLTVALKACAQLMDLRTGQEIVAHSSHLGYIHDVFVCSSVLNLYMKCGKMNHAAKLFDVMPKKDLVSWTTMITGFANAGNPVVAIGFYRRMLEEGLEGDGIVMVSLLQACAFFGDMAIGKSVHGHILRHHLQMNVVIGTSLVDMYAKNGFLKLAQFVFDRISCRNVVSWSALISGYAQNGLASEALQMLIKMQEFGLCPDSVALVSAILACSHIGFLKMGKSVHGFIVRRFEFDQILGTAVIDMYSKCGSLMSARAVFDMVCSRDIISWNAMISSYGAHGHGNEALSVFLALLNQTKLKPDHATFASLLSAFSHSGLVEEGRHWFNLMAQEHGIEPNEKHYVCIVDLLARAGRVEEAYELIQSMSDGPGIAVWVALLSGCHNHKKLELGQHVAQKVIELNPDDLGIYSLVSNTFAAAKNWEKVAEVRKAMKTMGRRKVPGYSLVEIMGKLHAFLMEDRSHPQHEKIIDLLKRLDFEMKKMGYIPKTEFVFHDLDEEVKEKMLGNHSERLAIAFGLLNSSPGTRIVIIKNLRICGDCHEAIKYIAKIANREIVVRDVKRFHHFENGLCSCKDHCTSDLILAISSWLRFTDSGHSLNQCIWKVKRREERMLLRMRKWKAISKGSADSQGCQISPRQLEVPMANKFLIACNWLSLLGWRNTGETNVHRNLKVTIGGMNLLLGRLGSLATQRLDSLLGQSEHICISSYIIQHFSVLAIRQTIELFPERPTSIRYADWCVCSGAFTCGRFSVWWRSELKSSERLQMYRRYLLQGRLCCHGAADESLVRQDWPPCAKRTIRRYPPNNHNLFDLIPPSMLEILDILLAPSHNLFYILF</sequence>
<feature type="repeat" description="PPR" evidence="2">
    <location>
        <begin position="380"/>
        <end position="415"/>
    </location>
</feature>
<dbReference type="Pfam" id="PF01535">
    <property type="entry name" value="PPR"/>
    <property type="match status" value="8"/>
</dbReference>
<dbReference type="PANTHER" id="PTHR24015">
    <property type="entry name" value="OS07G0578800 PROTEIN-RELATED"/>
    <property type="match status" value="1"/>
</dbReference>
<reference evidence="4 5" key="1">
    <citation type="submission" date="2020-08" db="EMBL/GenBank/DDBJ databases">
        <title>Plant Genome Project.</title>
        <authorList>
            <person name="Zhang R.-G."/>
        </authorList>
    </citation>
    <scope>NUCLEOTIDE SEQUENCE [LARGE SCALE GENOMIC DNA]</scope>
    <source>
        <tissue evidence="4">Rhizome</tissue>
    </source>
</reference>
<comment type="caution">
    <text evidence="4">The sequence shown here is derived from an EMBL/GenBank/DDBJ whole genome shotgun (WGS) entry which is preliminary data.</text>
</comment>
<dbReference type="PANTHER" id="PTHR24015:SF908">
    <property type="entry name" value="OS10G0540100 PROTEIN"/>
    <property type="match status" value="1"/>
</dbReference>
<dbReference type="Pfam" id="PF14432">
    <property type="entry name" value="DYW_deaminase"/>
    <property type="match status" value="1"/>
</dbReference>
<feature type="repeat" description="PPR" evidence="2">
    <location>
        <begin position="143"/>
        <end position="177"/>
    </location>
</feature>
<dbReference type="PROSITE" id="PS51375">
    <property type="entry name" value="PPR"/>
    <property type="match status" value="5"/>
</dbReference>
<evidence type="ECO:0000256" key="1">
    <source>
        <dbReference type="ARBA" id="ARBA00022737"/>
    </source>
</evidence>
<name>A0A8J5HHJ2_ZINOF</name>
<dbReference type="GO" id="GO:0003723">
    <property type="term" value="F:RNA binding"/>
    <property type="evidence" value="ECO:0007669"/>
    <property type="project" value="InterPro"/>
</dbReference>
<dbReference type="InterPro" id="IPR011990">
    <property type="entry name" value="TPR-like_helical_dom_sf"/>
</dbReference>
<dbReference type="Proteomes" id="UP000734854">
    <property type="component" value="Unassembled WGS sequence"/>
</dbReference>
<accession>A0A8J5HHJ2</accession>
<dbReference type="EMBL" id="JACMSC010000004">
    <property type="protein sequence ID" value="KAG6524666.1"/>
    <property type="molecule type" value="Genomic_DNA"/>
</dbReference>
<dbReference type="AlphaFoldDB" id="A0A8J5HHJ2"/>
<dbReference type="Pfam" id="PF20431">
    <property type="entry name" value="E_motif"/>
    <property type="match status" value="1"/>
</dbReference>
<dbReference type="InterPro" id="IPR046848">
    <property type="entry name" value="E_motif"/>
</dbReference>
<dbReference type="InterPro" id="IPR032867">
    <property type="entry name" value="DYW_dom"/>
</dbReference>
<dbReference type="NCBIfam" id="TIGR00756">
    <property type="entry name" value="PPR"/>
    <property type="match status" value="4"/>
</dbReference>
<evidence type="ECO:0000313" key="4">
    <source>
        <dbReference type="EMBL" id="KAG6524666.1"/>
    </source>
</evidence>
<feature type="repeat" description="PPR" evidence="2">
    <location>
        <begin position="112"/>
        <end position="142"/>
    </location>
</feature>
<keyword evidence="1" id="KW-0677">Repeat</keyword>
<feature type="repeat" description="PPR" evidence="2">
    <location>
        <begin position="244"/>
        <end position="278"/>
    </location>
</feature>
<dbReference type="InterPro" id="IPR002885">
    <property type="entry name" value="PPR_rpt"/>
</dbReference>
<dbReference type="InterPro" id="IPR046960">
    <property type="entry name" value="PPR_At4g14850-like_plant"/>
</dbReference>
<evidence type="ECO:0000313" key="5">
    <source>
        <dbReference type="Proteomes" id="UP000734854"/>
    </source>
</evidence>
<evidence type="ECO:0000259" key="3">
    <source>
        <dbReference type="Pfam" id="PF14432"/>
    </source>
</evidence>
<dbReference type="FunFam" id="1.25.40.10:FF:000090">
    <property type="entry name" value="Pentatricopeptide repeat-containing protein, chloroplastic"/>
    <property type="match status" value="1"/>
</dbReference>
<dbReference type="FunFam" id="1.25.40.10:FF:000344">
    <property type="entry name" value="Pentatricopeptide repeat-containing protein"/>
    <property type="match status" value="1"/>
</dbReference>
<organism evidence="4 5">
    <name type="scientific">Zingiber officinale</name>
    <name type="common">Ginger</name>
    <name type="synonym">Amomum zingiber</name>
    <dbReference type="NCBI Taxonomy" id="94328"/>
    <lineage>
        <taxon>Eukaryota</taxon>
        <taxon>Viridiplantae</taxon>
        <taxon>Streptophyta</taxon>
        <taxon>Embryophyta</taxon>
        <taxon>Tracheophyta</taxon>
        <taxon>Spermatophyta</taxon>
        <taxon>Magnoliopsida</taxon>
        <taxon>Liliopsida</taxon>
        <taxon>Zingiberales</taxon>
        <taxon>Zingiberaceae</taxon>
        <taxon>Zingiber</taxon>
    </lineage>
</organism>
<feature type="domain" description="DYW" evidence="3">
    <location>
        <begin position="560"/>
        <end position="651"/>
    </location>
</feature>
<protein>
    <recommendedName>
        <fullName evidence="3">DYW domain-containing protein</fullName>
    </recommendedName>
</protein>
<dbReference type="GO" id="GO:0009451">
    <property type="term" value="P:RNA modification"/>
    <property type="evidence" value="ECO:0007669"/>
    <property type="project" value="InterPro"/>
</dbReference>
<keyword evidence="5" id="KW-1185">Reference proteome</keyword>
<gene>
    <name evidence="4" type="ORF">ZIOFF_014601</name>
</gene>
<evidence type="ECO:0000256" key="2">
    <source>
        <dbReference type="PROSITE-ProRule" id="PRU00708"/>
    </source>
</evidence>
<feature type="repeat" description="PPR" evidence="2">
    <location>
        <begin position="344"/>
        <end position="379"/>
    </location>
</feature>
<proteinExistence type="predicted"/>
<dbReference type="FunFam" id="1.25.40.10:FF:000144">
    <property type="entry name" value="Pentatricopeptide repeat-containing protein, mitochondrial"/>
    <property type="match status" value="1"/>
</dbReference>
<dbReference type="GO" id="GO:0008270">
    <property type="term" value="F:zinc ion binding"/>
    <property type="evidence" value="ECO:0007669"/>
    <property type="project" value="InterPro"/>
</dbReference>